<sequence>MQEFEQDNVLCWSKETVAEWFERSGFAGYKNSLIDIQEIKTSMKKMMVNIPVAGKGGSEIINKGELSSPAETSKHEETVKNQLANKEKVFTSGH</sequence>
<name>A0A1R1Y1N3_9FUNG</name>
<dbReference type="AlphaFoldDB" id="A0A1R1Y1N3"/>
<accession>A0A1R1Y1N3</accession>
<keyword evidence="3" id="KW-1185">Reference proteome</keyword>
<evidence type="ECO:0000313" key="2">
    <source>
        <dbReference type="EMBL" id="OMJ20867.1"/>
    </source>
</evidence>
<evidence type="ECO:0000313" key="3">
    <source>
        <dbReference type="Proteomes" id="UP000187283"/>
    </source>
</evidence>
<evidence type="ECO:0000256" key="1">
    <source>
        <dbReference type="SAM" id="MobiDB-lite"/>
    </source>
</evidence>
<dbReference type="Proteomes" id="UP000187283">
    <property type="component" value="Unassembled WGS sequence"/>
</dbReference>
<proteinExistence type="predicted"/>
<organism evidence="2 3">
    <name type="scientific">Smittium culicis</name>
    <dbReference type="NCBI Taxonomy" id="133412"/>
    <lineage>
        <taxon>Eukaryota</taxon>
        <taxon>Fungi</taxon>
        <taxon>Fungi incertae sedis</taxon>
        <taxon>Zoopagomycota</taxon>
        <taxon>Kickxellomycotina</taxon>
        <taxon>Harpellomycetes</taxon>
        <taxon>Harpellales</taxon>
        <taxon>Legeriomycetaceae</taxon>
        <taxon>Smittium</taxon>
    </lineage>
</organism>
<protein>
    <recommendedName>
        <fullName evidence="4">SAM domain-containing protein</fullName>
    </recommendedName>
</protein>
<comment type="caution">
    <text evidence="2">The sequence shown here is derived from an EMBL/GenBank/DDBJ whole genome shotgun (WGS) entry which is preliminary data.</text>
</comment>
<feature type="region of interest" description="Disordered" evidence="1">
    <location>
        <begin position="59"/>
        <end position="94"/>
    </location>
</feature>
<reference evidence="2 3" key="1">
    <citation type="submission" date="2017-01" db="EMBL/GenBank/DDBJ databases">
        <authorList>
            <person name="Mah S.A."/>
            <person name="Swanson W.J."/>
            <person name="Moy G.W."/>
            <person name="Vacquier V.D."/>
        </authorList>
    </citation>
    <scope>NUCLEOTIDE SEQUENCE [LARGE SCALE GENOMIC DNA]</scope>
    <source>
        <strain evidence="2 3">GSMNP</strain>
    </source>
</reference>
<feature type="compositionally biased region" description="Basic and acidic residues" evidence="1">
    <location>
        <begin position="72"/>
        <end position="94"/>
    </location>
</feature>
<gene>
    <name evidence="2" type="ORF">AYI70_g3829</name>
</gene>
<dbReference type="EMBL" id="LSSN01001141">
    <property type="protein sequence ID" value="OMJ20867.1"/>
    <property type="molecule type" value="Genomic_DNA"/>
</dbReference>
<evidence type="ECO:0008006" key="4">
    <source>
        <dbReference type="Google" id="ProtNLM"/>
    </source>
</evidence>